<evidence type="ECO:0000313" key="2">
    <source>
        <dbReference type="Proteomes" id="UP001196413"/>
    </source>
</evidence>
<evidence type="ECO:0000313" key="1">
    <source>
        <dbReference type="EMBL" id="KAJ1346210.1"/>
    </source>
</evidence>
<reference evidence="1" key="1">
    <citation type="submission" date="2021-06" db="EMBL/GenBank/DDBJ databases">
        <title>Parelaphostrongylus tenuis whole genome reference sequence.</title>
        <authorList>
            <person name="Garwood T.J."/>
            <person name="Larsen P.A."/>
            <person name="Fountain-Jones N.M."/>
            <person name="Garbe J.R."/>
            <person name="Macchietto M.G."/>
            <person name="Kania S.A."/>
            <person name="Gerhold R.W."/>
            <person name="Richards J.E."/>
            <person name="Wolf T.M."/>
        </authorList>
    </citation>
    <scope>NUCLEOTIDE SEQUENCE</scope>
    <source>
        <strain evidence="1">MNPRO001-30</strain>
        <tissue evidence="1">Meninges</tissue>
    </source>
</reference>
<comment type="caution">
    <text evidence="1">The sequence shown here is derived from an EMBL/GenBank/DDBJ whole genome shotgun (WGS) entry which is preliminary data.</text>
</comment>
<gene>
    <name evidence="1" type="ORF">KIN20_000949</name>
</gene>
<sequence length="55" mass="6181">MPKDPKDISVVFVDVQSDAEAQHSSTSPKFLKRSDSDGWQMSLWASQPVQQLFSL</sequence>
<accession>A0AAD5QFY0</accession>
<proteinExistence type="predicted"/>
<name>A0AAD5QFY0_PARTN</name>
<organism evidence="1 2">
    <name type="scientific">Parelaphostrongylus tenuis</name>
    <name type="common">Meningeal worm</name>
    <dbReference type="NCBI Taxonomy" id="148309"/>
    <lineage>
        <taxon>Eukaryota</taxon>
        <taxon>Metazoa</taxon>
        <taxon>Ecdysozoa</taxon>
        <taxon>Nematoda</taxon>
        <taxon>Chromadorea</taxon>
        <taxon>Rhabditida</taxon>
        <taxon>Rhabditina</taxon>
        <taxon>Rhabditomorpha</taxon>
        <taxon>Strongyloidea</taxon>
        <taxon>Metastrongylidae</taxon>
        <taxon>Parelaphostrongylus</taxon>
    </lineage>
</organism>
<dbReference type="AlphaFoldDB" id="A0AAD5QFY0"/>
<protein>
    <submittedName>
        <fullName evidence="1">Uncharacterized protein</fullName>
    </submittedName>
</protein>
<keyword evidence="2" id="KW-1185">Reference proteome</keyword>
<dbReference type="Proteomes" id="UP001196413">
    <property type="component" value="Unassembled WGS sequence"/>
</dbReference>
<dbReference type="EMBL" id="JAHQIW010000141">
    <property type="protein sequence ID" value="KAJ1346210.1"/>
    <property type="molecule type" value="Genomic_DNA"/>
</dbReference>